<dbReference type="STRING" id="1121001.SAMN02745857_00923"/>
<dbReference type="GO" id="GO:0005886">
    <property type="term" value="C:plasma membrane"/>
    <property type="evidence" value="ECO:0007669"/>
    <property type="project" value="TreeGrafter"/>
</dbReference>
<feature type="domain" description="Methyl-accepting transducer" evidence="8">
    <location>
        <begin position="273"/>
        <end position="502"/>
    </location>
</feature>
<comment type="similarity">
    <text evidence="3">Belongs to the methyl-accepting chemotaxis (MCP) protein family.</text>
</comment>
<reference evidence="9 10" key="1">
    <citation type="submission" date="2017-04" db="EMBL/GenBank/DDBJ databases">
        <authorList>
            <person name="Afonso C.L."/>
            <person name="Miller P.J."/>
            <person name="Scott M.A."/>
            <person name="Spackman E."/>
            <person name="Goraichik I."/>
            <person name="Dimitrov K.M."/>
            <person name="Suarez D.L."/>
            <person name="Swayne D.E."/>
        </authorList>
    </citation>
    <scope>NUCLEOTIDE SEQUENCE [LARGE SCALE GENOMIC DNA]</scope>
    <source>
        <strain evidence="9 10">DSM 23236</strain>
    </source>
</reference>
<feature type="compositionally biased region" description="Polar residues" evidence="6">
    <location>
        <begin position="548"/>
        <end position="567"/>
    </location>
</feature>
<evidence type="ECO:0000256" key="1">
    <source>
        <dbReference type="ARBA" id="ARBA00004370"/>
    </source>
</evidence>
<feature type="transmembrane region" description="Helical" evidence="7">
    <location>
        <begin position="6"/>
        <end position="31"/>
    </location>
</feature>
<evidence type="ECO:0000313" key="9">
    <source>
        <dbReference type="EMBL" id="SMC20368.1"/>
    </source>
</evidence>
<dbReference type="Pfam" id="PF00015">
    <property type="entry name" value="MCPsignal"/>
    <property type="match status" value="1"/>
</dbReference>
<keyword evidence="7" id="KW-0812">Transmembrane</keyword>
<dbReference type="Proteomes" id="UP000192761">
    <property type="component" value="Unassembled WGS sequence"/>
</dbReference>
<comment type="subcellular location">
    <subcellularLocation>
        <location evidence="1">Membrane</location>
    </subcellularLocation>
</comment>
<dbReference type="Gene3D" id="1.10.287.950">
    <property type="entry name" value="Methyl-accepting chemotaxis protein"/>
    <property type="match status" value="1"/>
</dbReference>
<evidence type="ECO:0000313" key="10">
    <source>
        <dbReference type="Proteomes" id="UP000192761"/>
    </source>
</evidence>
<dbReference type="InterPro" id="IPR051310">
    <property type="entry name" value="MCP_chemotaxis"/>
</dbReference>
<proteinExistence type="inferred from homology"/>
<keyword evidence="7" id="KW-1133">Transmembrane helix</keyword>
<evidence type="ECO:0000259" key="8">
    <source>
        <dbReference type="PROSITE" id="PS50111"/>
    </source>
</evidence>
<accession>A0A1W1X9L9</accession>
<feature type="region of interest" description="Disordered" evidence="6">
    <location>
        <begin position="542"/>
        <end position="567"/>
    </location>
</feature>
<dbReference type="EMBL" id="FWXD01000004">
    <property type="protein sequence ID" value="SMC20368.1"/>
    <property type="molecule type" value="Genomic_DNA"/>
</dbReference>
<name>A0A1W1X9L9_9NEIS</name>
<evidence type="ECO:0000256" key="4">
    <source>
        <dbReference type="PROSITE-ProRule" id="PRU00284"/>
    </source>
</evidence>
<dbReference type="PANTHER" id="PTHR43531">
    <property type="entry name" value="PROTEIN ICFG"/>
    <property type="match status" value="1"/>
</dbReference>
<evidence type="ECO:0000256" key="6">
    <source>
        <dbReference type="SAM" id="MobiDB-lite"/>
    </source>
</evidence>
<dbReference type="PROSITE" id="PS50111">
    <property type="entry name" value="CHEMOTAXIS_TRANSDUC_2"/>
    <property type="match status" value="1"/>
</dbReference>
<evidence type="ECO:0000256" key="7">
    <source>
        <dbReference type="SAM" id="Phobius"/>
    </source>
</evidence>
<evidence type="ECO:0000256" key="2">
    <source>
        <dbReference type="ARBA" id="ARBA00022481"/>
    </source>
</evidence>
<dbReference type="OrthoDB" id="9765776at2"/>
<dbReference type="PANTHER" id="PTHR43531:SF14">
    <property type="entry name" value="METHYL-ACCEPTING CHEMOTAXIS PROTEIN I-RELATED"/>
    <property type="match status" value="1"/>
</dbReference>
<dbReference type="GO" id="GO:0007165">
    <property type="term" value="P:signal transduction"/>
    <property type="evidence" value="ECO:0007669"/>
    <property type="project" value="UniProtKB-KW"/>
</dbReference>
<dbReference type="AlphaFoldDB" id="A0A1W1X9L9"/>
<dbReference type="InterPro" id="IPR004089">
    <property type="entry name" value="MCPsignal_dom"/>
</dbReference>
<dbReference type="FunFam" id="1.10.287.950:FF:000001">
    <property type="entry name" value="Methyl-accepting chemotaxis sensory transducer"/>
    <property type="match status" value="1"/>
</dbReference>
<dbReference type="CDD" id="cd11386">
    <property type="entry name" value="MCP_signal"/>
    <property type="match status" value="1"/>
</dbReference>
<evidence type="ECO:0000256" key="5">
    <source>
        <dbReference type="SAM" id="Coils"/>
    </source>
</evidence>
<dbReference type="SUPFAM" id="SSF58104">
    <property type="entry name" value="Methyl-accepting chemotaxis protein (MCP) signaling domain"/>
    <property type="match status" value="1"/>
</dbReference>
<dbReference type="SMART" id="SM00283">
    <property type="entry name" value="MA"/>
    <property type="match status" value="1"/>
</dbReference>
<keyword evidence="5" id="KW-0175">Coiled coil</keyword>
<dbReference type="CDD" id="cd19410">
    <property type="entry name" value="HK9-like_sensor"/>
    <property type="match status" value="1"/>
</dbReference>
<gene>
    <name evidence="9" type="ORF">SAMN02745857_00923</name>
</gene>
<keyword evidence="4" id="KW-0807">Transducer</keyword>
<dbReference type="GO" id="GO:0004888">
    <property type="term" value="F:transmembrane signaling receptor activity"/>
    <property type="evidence" value="ECO:0007669"/>
    <property type="project" value="TreeGrafter"/>
</dbReference>
<keyword evidence="2" id="KW-0488">Methylation</keyword>
<keyword evidence="7" id="KW-0472">Membrane</keyword>
<evidence type="ECO:0000256" key="3">
    <source>
        <dbReference type="ARBA" id="ARBA00029447"/>
    </source>
</evidence>
<organism evidence="9 10">
    <name type="scientific">Andreprevotia lacus DSM 23236</name>
    <dbReference type="NCBI Taxonomy" id="1121001"/>
    <lineage>
        <taxon>Bacteria</taxon>
        <taxon>Pseudomonadati</taxon>
        <taxon>Pseudomonadota</taxon>
        <taxon>Betaproteobacteria</taxon>
        <taxon>Neisseriales</taxon>
        <taxon>Chitinibacteraceae</taxon>
        <taxon>Andreprevotia</taxon>
    </lineage>
</organism>
<feature type="transmembrane region" description="Helical" evidence="7">
    <location>
        <begin position="192"/>
        <end position="211"/>
    </location>
</feature>
<protein>
    <submittedName>
        <fullName evidence="9">Methyl-accepting chemotaxis protein</fullName>
    </submittedName>
</protein>
<dbReference type="InterPro" id="IPR007891">
    <property type="entry name" value="CHASE3"/>
</dbReference>
<feature type="coiled-coil region" evidence="5">
    <location>
        <begin position="249"/>
        <end position="312"/>
    </location>
</feature>
<dbReference type="GO" id="GO:0006935">
    <property type="term" value="P:chemotaxis"/>
    <property type="evidence" value="ECO:0007669"/>
    <property type="project" value="TreeGrafter"/>
</dbReference>
<dbReference type="RefSeq" id="WP_084089380.1">
    <property type="nucleotide sequence ID" value="NZ_FWXD01000004.1"/>
</dbReference>
<dbReference type="Pfam" id="PF05227">
    <property type="entry name" value="CHASE3"/>
    <property type="match status" value="1"/>
</dbReference>
<keyword evidence="10" id="KW-1185">Reference proteome</keyword>
<sequence>MKNKLTVAGMLGMGFSLVIGLLLTLVGLAYYNVQQLSESVRWNTHTYEVISEGREIVTATLRMQSSVRGYLLNHNARFAEGFSRGRDDMLTHLAKARTLSADNPAQQDRLALLATLENRFVTTRQALMERRNIIGNDARKLQQLTASIGEGEDRELLDNVYRSVDDFINVEMQLLVVRAAEVSTLEQRTKGFLLLGGLTAVLLAMLIGFIITRTLTRQLGGEPAYASTVVQRIALGDFSSTIALQPGDNSSLLANMSQMQSELAQLIAQIKLSAETISVGAQQIAMGNNDLSRRTEQQASALEETASSMEELTTMVQQNAESSRQGRTVSDQASSVAGNGGEMMRQVVSTMATITESSRKIVDIIGVIDTIAFQTNILALNAAVEAARAGEQGRGFAVVAGEVRTLAQRSAAAAKEIKGLIGASVERVEAGNRQVDTAGKTIGDVVRSIHQVNELMSDISDASYEQANGIQQINTSVIQMDEVTQQNASLVEEIAAASESLAQQARMLTESVSRFHLPDLRPASLAPPGDFTPAPAPIYIRRPPPLFSSASRSSNDMRQSAGNERHG</sequence>